<protein>
    <submittedName>
        <fullName evidence="2">FAD-dependent oxidoreductase</fullName>
    </submittedName>
</protein>
<dbReference type="Proteomes" id="UP001602119">
    <property type="component" value="Unassembled WGS sequence"/>
</dbReference>
<accession>A0ABW6VIU9</accession>
<feature type="domain" description="FAD/NAD(P)-binding" evidence="1">
    <location>
        <begin position="8"/>
        <end position="74"/>
    </location>
</feature>
<sequence length="93" mass="9949">MDYGTLLGEGIQLAVDSATRIDTAARTVRLASGRTRDYDYVIYAVGSTAATPSSVPGAAEFAFDIAEFESAQRRAPGWRSCPSMLRSPWSAAD</sequence>
<dbReference type="EMBL" id="JBIAXI010000029">
    <property type="protein sequence ID" value="MFF4778178.1"/>
    <property type="molecule type" value="Genomic_DNA"/>
</dbReference>
<evidence type="ECO:0000313" key="2">
    <source>
        <dbReference type="EMBL" id="MFF4778178.1"/>
    </source>
</evidence>
<evidence type="ECO:0000313" key="3">
    <source>
        <dbReference type="Proteomes" id="UP001602119"/>
    </source>
</evidence>
<proteinExistence type="predicted"/>
<keyword evidence="3" id="KW-1185">Reference proteome</keyword>
<organism evidence="2 3">
    <name type="scientific">Microtetraspora fusca</name>
    <dbReference type="NCBI Taxonomy" id="1997"/>
    <lineage>
        <taxon>Bacteria</taxon>
        <taxon>Bacillati</taxon>
        <taxon>Actinomycetota</taxon>
        <taxon>Actinomycetes</taxon>
        <taxon>Streptosporangiales</taxon>
        <taxon>Streptosporangiaceae</taxon>
        <taxon>Microtetraspora</taxon>
    </lineage>
</organism>
<dbReference type="Pfam" id="PF07992">
    <property type="entry name" value="Pyr_redox_2"/>
    <property type="match status" value="1"/>
</dbReference>
<reference evidence="2 3" key="1">
    <citation type="submission" date="2024-10" db="EMBL/GenBank/DDBJ databases">
        <title>The Natural Products Discovery Center: Release of the First 8490 Sequenced Strains for Exploring Actinobacteria Biosynthetic Diversity.</title>
        <authorList>
            <person name="Kalkreuter E."/>
            <person name="Kautsar S.A."/>
            <person name="Yang D."/>
            <person name="Bader C.D."/>
            <person name="Teijaro C.N."/>
            <person name="Fluegel L."/>
            <person name="Davis C.M."/>
            <person name="Simpson J.R."/>
            <person name="Lauterbach L."/>
            <person name="Steele A.D."/>
            <person name="Gui C."/>
            <person name="Meng S."/>
            <person name="Li G."/>
            <person name="Viehrig K."/>
            <person name="Ye F."/>
            <person name="Su P."/>
            <person name="Kiefer A.F."/>
            <person name="Nichols A."/>
            <person name="Cepeda A.J."/>
            <person name="Yan W."/>
            <person name="Fan B."/>
            <person name="Jiang Y."/>
            <person name="Adhikari A."/>
            <person name="Zheng C.-J."/>
            <person name="Schuster L."/>
            <person name="Cowan T.M."/>
            <person name="Smanski M.J."/>
            <person name="Chevrette M.G."/>
            <person name="De Carvalho L.P.S."/>
            <person name="Shen B."/>
        </authorList>
    </citation>
    <scope>NUCLEOTIDE SEQUENCE [LARGE SCALE GENOMIC DNA]</scope>
    <source>
        <strain evidence="2 3">NPDC001281</strain>
    </source>
</reference>
<name>A0ABW6VIU9_MICFU</name>
<comment type="caution">
    <text evidence="2">The sequence shown here is derived from an EMBL/GenBank/DDBJ whole genome shotgun (WGS) entry which is preliminary data.</text>
</comment>
<gene>
    <name evidence="2" type="ORF">ACFY05_35665</name>
</gene>
<dbReference type="InterPro" id="IPR023753">
    <property type="entry name" value="FAD/NAD-binding_dom"/>
</dbReference>
<dbReference type="RefSeq" id="WP_218007041.1">
    <property type="nucleotide sequence ID" value="NZ_BBYK01000057.1"/>
</dbReference>
<evidence type="ECO:0000259" key="1">
    <source>
        <dbReference type="Pfam" id="PF07992"/>
    </source>
</evidence>